<proteinExistence type="predicted"/>
<reference evidence="2" key="1">
    <citation type="journal article" date="2019" name="Environ. Microbiol.">
        <title>Fungal ecological strategies reflected in gene transcription - a case study of two litter decomposers.</title>
        <authorList>
            <person name="Barbi F."/>
            <person name="Kohler A."/>
            <person name="Barry K."/>
            <person name="Baskaran P."/>
            <person name="Daum C."/>
            <person name="Fauchery L."/>
            <person name="Ihrmark K."/>
            <person name="Kuo A."/>
            <person name="LaButti K."/>
            <person name="Lipzen A."/>
            <person name="Morin E."/>
            <person name="Grigoriev I.V."/>
            <person name="Henrissat B."/>
            <person name="Lindahl B."/>
            <person name="Martin F."/>
        </authorList>
    </citation>
    <scope>NUCLEOTIDE SEQUENCE</scope>
    <source>
        <strain evidence="2">JB14</strain>
    </source>
</reference>
<feature type="transmembrane region" description="Helical" evidence="1">
    <location>
        <begin position="86"/>
        <end position="104"/>
    </location>
</feature>
<sequence length="119" mass="13419">MDSVDHLLANINIFVILLLQNMAHEPENILDRLWGRPGYCFVRSANYMLSDFVDCTVSAFIDTEIWVQPIGDTYYHTTAVLGSAQGTNFAADTVIALMLVVLLWRRRPVSQVQMTSSKP</sequence>
<accession>A0A6A4HNL5</accession>
<dbReference type="Proteomes" id="UP000799118">
    <property type="component" value="Unassembled WGS sequence"/>
</dbReference>
<gene>
    <name evidence="2" type="ORF">BT96DRAFT_994184</name>
</gene>
<evidence type="ECO:0000313" key="2">
    <source>
        <dbReference type="EMBL" id="KAE9399221.1"/>
    </source>
</evidence>
<evidence type="ECO:0000313" key="3">
    <source>
        <dbReference type="Proteomes" id="UP000799118"/>
    </source>
</evidence>
<name>A0A6A4HNL5_9AGAR</name>
<keyword evidence="1" id="KW-0812">Transmembrane</keyword>
<protein>
    <submittedName>
        <fullName evidence="2">Uncharacterized protein</fullName>
    </submittedName>
</protein>
<keyword evidence="1" id="KW-0472">Membrane</keyword>
<keyword evidence="3" id="KW-1185">Reference proteome</keyword>
<evidence type="ECO:0000256" key="1">
    <source>
        <dbReference type="SAM" id="Phobius"/>
    </source>
</evidence>
<feature type="transmembrane region" description="Helical" evidence="1">
    <location>
        <begin position="7"/>
        <end position="23"/>
    </location>
</feature>
<keyword evidence="1" id="KW-1133">Transmembrane helix</keyword>
<dbReference type="AlphaFoldDB" id="A0A6A4HNL5"/>
<organism evidence="2 3">
    <name type="scientific">Gymnopus androsaceus JB14</name>
    <dbReference type="NCBI Taxonomy" id="1447944"/>
    <lineage>
        <taxon>Eukaryota</taxon>
        <taxon>Fungi</taxon>
        <taxon>Dikarya</taxon>
        <taxon>Basidiomycota</taxon>
        <taxon>Agaricomycotina</taxon>
        <taxon>Agaricomycetes</taxon>
        <taxon>Agaricomycetidae</taxon>
        <taxon>Agaricales</taxon>
        <taxon>Marasmiineae</taxon>
        <taxon>Omphalotaceae</taxon>
        <taxon>Gymnopus</taxon>
    </lineage>
</organism>
<dbReference type="EMBL" id="ML769472">
    <property type="protein sequence ID" value="KAE9399221.1"/>
    <property type="molecule type" value="Genomic_DNA"/>
</dbReference>